<proteinExistence type="predicted"/>
<evidence type="ECO:0000313" key="1">
    <source>
        <dbReference type="EMBL" id="MXY34502.1"/>
    </source>
</evidence>
<comment type="caution">
    <text evidence="1">The sequence shown here is derived from an EMBL/GenBank/DDBJ whole genome shotgun (WGS) entry which is preliminary data.</text>
</comment>
<gene>
    <name evidence="1" type="ORF">F4Y60_10550</name>
</gene>
<protein>
    <submittedName>
        <fullName evidence="1">Uncharacterized protein</fullName>
    </submittedName>
</protein>
<reference evidence="1" key="1">
    <citation type="submission" date="2019-09" db="EMBL/GenBank/DDBJ databases">
        <title>Characterisation of the sponge microbiome using genome-centric metagenomics.</title>
        <authorList>
            <person name="Engelberts J.P."/>
            <person name="Robbins S.J."/>
            <person name="De Goeij J.M."/>
            <person name="Aranda M."/>
            <person name="Bell S.C."/>
            <person name="Webster N.S."/>
        </authorList>
    </citation>
    <scope>NUCLEOTIDE SEQUENCE</scope>
    <source>
        <strain evidence="1">SB0664_bin_43</strain>
    </source>
</reference>
<organism evidence="1">
    <name type="scientific">Boseongicola sp. SB0664_bin_43</name>
    <dbReference type="NCBI Taxonomy" id="2604844"/>
    <lineage>
        <taxon>Bacteria</taxon>
        <taxon>Pseudomonadati</taxon>
        <taxon>Pseudomonadota</taxon>
        <taxon>Alphaproteobacteria</taxon>
        <taxon>Rhodobacterales</taxon>
        <taxon>Paracoccaceae</taxon>
        <taxon>Boseongicola</taxon>
    </lineage>
</organism>
<name>A0A6B0Y373_9RHOB</name>
<dbReference type="EMBL" id="VXRY01000427">
    <property type="protein sequence ID" value="MXY34502.1"/>
    <property type="molecule type" value="Genomic_DNA"/>
</dbReference>
<dbReference type="AlphaFoldDB" id="A0A6B0Y373"/>
<accession>A0A6B0Y373</accession>
<sequence>MNHSVGKHVREMAHANGVESFRRLTKRGCIGVSPAKSEEIPKPYARESSGRRIVRQAPTITRMEHLAVVTTGSRLA</sequence>